<organism evidence="1 2">
    <name type="scientific">Hibiscus sabdariffa</name>
    <name type="common">roselle</name>
    <dbReference type="NCBI Taxonomy" id="183260"/>
    <lineage>
        <taxon>Eukaryota</taxon>
        <taxon>Viridiplantae</taxon>
        <taxon>Streptophyta</taxon>
        <taxon>Embryophyta</taxon>
        <taxon>Tracheophyta</taxon>
        <taxon>Spermatophyta</taxon>
        <taxon>Magnoliopsida</taxon>
        <taxon>eudicotyledons</taxon>
        <taxon>Gunneridae</taxon>
        <taxon>Pentapetalae</taxon>
        <taxon>rosids</taxon>
        <taxon>malvids</taxon>
        <taxon>Malvales</taxon>
        <taxon>Malvaceae</taxon>
        <taxon>Malvoideae</taxon>
        <taxon>Hibiscus</taxon>
    </lineage>
</organism>
<proteinExistence type="predicted"/>
<keyword evidence="2" id="KW-1185">Reference proteome</keyword>
<evidence type="ECO:0000313" key="1">
    <source>
        <dbReference type="EMBL" id="KAK9017989.1"/>
    </source>
</evidence>
<sequence>MDEDVAEAEIVVFRSAVSFKRLVGAAEPVDDVNMALIHDREPPPTFPFVPKFIVVFGYVLQVNPIVFGSPNAVFKVAPIKQVLVFPEHVELGVNVVGPGSRETPEQRRPEDRFLEFPLGLAADGQVMYPEIVVVGFAVNEQDLVAAQPVDHMDMPCNVKRARWDFGRRRS</sequence>
<protein>
    <submittedName>
        <fullName evidence="1">Uncharacterized protein</fullName>
    </submittedName>
</protein>
<name>A0ABR2RZ59_9ROSI</name>
<evidence type="ECO:0000313" key="2">
    <source>
        <dbReference type="Proteomes" id="UP001396334"/>
    </source>
</evidence>
<comment type="caution">
    <text evidence="1">The sequence shown here is derived from an EMBL/GenBank/DDBJ whole genome shotgun (WGS) entry which is preliminary data.</text>
</comment>
<accession>A0ABR2RZ59</accession>
<dbReference type="Proteomes" id="UP001396334">
    <property type="component" value="Unassembled WGS sequence"/>
</dbReference>
<reference evidence="1 2" key="1">
    <citation type="journal article" date="2024" name="G3 (Bethesda)">
        <title>Genome assembly of Hibiscus sabdariffa L. provides insights into metabolisms of medicinal natural products.</title>
        <authorList>
            <person name="Kim T."/>
        </authorList>
    </citation>
    <scope>NUCLEOTIDE SEQUENCE [LARGE SCALE GENOMIC DNA]</scope>
    <source>
        <strain evidence="1">TK-2024</strain>
        <tissue evidence="1">Old leaves</tissue>
    </source>
</reference>
<dbReference type="EMBL" id="JBBPBN010000019">
    <property type="protein sequence ID" value="KAK9017989.1"/>
    <property type="molecule type" value="Genomic_DNA"/>
</dbReference>
<gene>
    <name evidence="1" type="ORF">V6N11_000979</name>
</gene>